<sequence length="224" mass="25512">MPGFPLRQESTVHSVSAARVVELHRRCLAAPAWPHHVSGEAGARSDIWSWIEYNHRCNSLLWVAEDEARRTDVPDAEIVRRKREIDHYNQRRNDAVERIDECVLAGLTGVFYPQHARQHSETVGAMIDRLSILALKTRHMRLESQRQEAGAEHVQRCTARLAILREQRADLAACLDRLLADARAGRVYFKVYRQFKMYNDPQLNPALYSRAHAGARGTKAAAGQ</sequence>
<dbReference type="AlphaFoldDB" id="Q3SKT6"/>
<name>Q3SKT6_THIDA</name>
<dbReference type="Proteomes" id="UP000008291">
    <property type="component" value="Chromosome"/>
</dbReference>
<dbReference type="STRING" id="292415.Tbd_0736"/>
<dbReference type="EMBL" id="CP000116">
    <property type="protein sequence ID" value="AAZ96689.1"/>
    <property type="molecule type" value="Genomic_DNA"/>
</dbReference>
<dbReference type="Pfam" id="PF14063">
    <property type="entry name" value="DUF4254"/>
    <property type="match status" value="1"/>
</dbReference>
<evidence type="ECO:0000313" key="2">
    <source>
        <dbReference type="Proteomes" id="UP000008291"/>
    </source>
</evidence>
<gene>
    <name evidence="1" type="ordered locus">Tbd_0736</name>
</gene>
<accession>Q3SKT6</accession>
<proteinExistence type="predicted"/>
<reference evidence="1 2" key="1">
    <citation type="journal article" date="2006" name="J. Bacteriol.">
        <title>The genome sequence of the obligately chemolithoautotrophic, facultatively anaerobic bacterium Thiobacillus denitrificans.</title>
        <authorList>
            <person name="Beller H.R."/>
            <person name="Chain P.S."/>
            <person name="Letain T.E."/>
            <person name="Chakicherla A."/>
            <person name="Larimer F.W."/>
            <person name="Richardson P.M."/>
            <person name="Coleman M.A."/>
            <person name="Wood A.P."/>
            <person name="Kelly D.P."/>
        </authorList>
    </citation>
    <scope>NUCLEOTIDE SEQUENCE [LARGE SCALE GENOMIC DNA]</scope>
    <source>
        <strain evidence="1 2">ATCC 25259</strain>
    </source>
</reference>
<evidence type="ECO:0008006" key="3">
    <source>
        <dbReference type="Google" id="ProtNLM"/>
    </source>
</evidence>
<dbReference type="eggNOG" id="COG0463">
    <property type="taxonomic scope" value="Bacteria"/>
</dbReference>
<dbReference type="HOGENOM" id="CLU_097532_1_0_4"/>
<organism evidence="1 2">
    <name type="scientific">Thiobacillus denitrificans (strain ATCC 25259 / T1)</name>
    <dbReference type="NCBI Taxonomy" id="292415"/>
    <lineage>
        <taxon>Bacteria</taxon>
        <taxon>Pseudomonadati</taxon>
        <taxon>Pseudomonadota</taxon>
        <taxon>Betaproteobacteria</taxon>
        <taxon>Nitrosomonadales</taxon>
        <taxon>Thiobacillaceae</taxon>
        <taxon>Thiobacillus</taxon>
    </lineage>
</organism>
<dbReference type="OrthoDB" id="9805817at2"/>
<keyword evidence="2" id="KW-1185">Reference proteome</keyword>
<protein>
    <recommendedName>
        <fullName evidence="3">DUF4254 domain-containing protein</fullName>
    </recommendedName>
</protein>
<evidence type="ECO:0000313" key="1">
    <source>
        <dbReference type="EMBL" id="AAZ96689.1"/>
    </source>
</evidence>
<dbReference type="InterPro" id="IPR025350">
    <property type="entry name" value="DUF4254"/>
</dbReference>
<dbReference type="KEGG" id="tbd:Tbd_0736"/>